<comment type="caution">
    <text evidence="1">The sequence shown here is derived from an EMBL/GenBank/DDBJ whole genome shotgun (WGS) entry which is preliminary data.</text>
</comment>
<protein>
    <submittedName>
        <fullName evidence="1">Uncharacterized protein</fullName>
    </submittedName>
</protein>
<dbReference type="EMBL" id="JAPWDO010000003">
    <property type="protein sequence ID" value="KAJ5480480.1"/>
    <property type="molecule type" value="Genomic_DNA"/>
</dbReference>
<name>A0A9W9X135_9EURO</name>
<dbReference type="Proteomes" id="UP001147760">
    <property type="component" value="Unassembled WGS sequence"/>
</dbReference>
<reference evidence="1" key="2">
    <citation type="journal article" date="2023" name="IMA Fungus">
        <title>Comparative genomic study of the Penicillium genus elucidates a diverse pangenome and 15 lateral gene transfer events.</title>
        <authorList>
            <person name="Petersen C."/>
            <person name="Sorensen T."/>
            <person name="Nielsen M.R."/>
            <person name="Sondergaard T.E."/>
            <person name="Sorensen J.L."/>
            <person name="Fitzpatrick D.A."/>
            <person name="Frisvad J.C."/>
            <person name="Nielsen K.L."/>
        </authorList>
    </citation>
    <scope>NUCLEOTIDE SEQUENCE</scope>
    <source>
        <strain evidence="1">IBT 17660</strain>
    </source>
</reference>
<dbReference type="AlphaFoldDB" id="A0A9W9X135"/>
<gene>
    <name evidence="1" type="ORF">N7530_005989</name>
</gene>
<accession>A0A9W9X135</accession>
<sequence length="105" mass="12358">SNRPRFILREKGRNSTPNTRISVDRETTIIRYRITPILIYKGVEEEDNPKKEANLENSSETYIDLDTGAEYNIVSKEFAYRNKTTSYTFFISIDKGYYPRSTLYL</sequence>
<dbReference type="OrthoDB" id="4365070at2759"/>
<reference evidence="1" key="1">
    <citation type="submission" date="2022-12" db="EMBL/GenBank/DDBJ databases">
        <authorList>
            <person name="Petersen C."/>
        </authorList>
    </citation>
    <scope>NUCLEOTIDE SEQUENCE</scope>
    <source>
        <strain evidence="1">IBT 17660</strain>
    </source>
</reference>
<organism evidence="1 2">
    <name type="scientific">Penicillium desertorum</name>
    <dbReference type="NCBI Taxonomy" id="1303715"/>
    <lineage>
        <taxon>Eukaryota</taxon>
        <taxon>Fungi</taxon>
        <taxon>Dikarya</taxon>
        <taxon>Ascomycota</taxon>
        <taxon>Pezizomycotina</taxon>
        <taxon>Eurotiomycetes</taxon>
        <taxon>Eurotiomycetidae</taxon>
        <taxon>Eurotiales</taxon>
        <taxon>Aspergillaceae</taxon>
        <taxon>Penicillium</taxon>
    </lineage>
</organism>
<keyword evidence="2" id="KW-1185">Reference proteome</keyword>
<proteinExistence type="predicted"/>
<evidence type="ECO:0000313" key="1">
    <source>
        <dbReference type="EMBL" id="KAJ5480480.1"/>
    </source>
</evidence>
<evidence type="ECO:0000313" key="2">
    <source>
        <dbReference type="Proteomes" id="UP001147760"/>
    </source>
</evidence>
<feature type="non-terminal residue" evidence="1">
    <location>
        <position position="1"/>
    </location>
</feature>